<keyword evidence="2" id="KW-1185">Reference proteome</keyword>
<sequence length="162" mass="17853">MEVYGPGTIQEFLVIQEPEPKDAASGAGTGGMVSETTNAEMAWAEFRKESGLAEVEPLLIAWGVSAGADILCWDASGVDPDAWPVLVWNRDDTVWRRYECGMVEFLQRVLAAEFDECPLSGTNIWGVTSVKYLPFGEEMRLRKAGLDPWTGEPDPYAGMFPM</sequence>
<gene>
    <name evidence="1" type="ORF">C1I99_02970</name>
</gene>
<organism evidence="1 2">
    <name type="scientific">Micromonospora deserti</name>
    <dbReference type="NCBI Taxonomy" id="2070366"/>
    <lineage>
        <taxon>Bacteria</taxon>
        <taxon>Bacillati</taxon>
        <taxon>Actinomycetota</taxon>
        <taxon>Actinomycetes</taxon>
        <taxon>Micromonosporales</taxon>
        <taxon>Micromonosporaceae</taxon>
        <taxon>Micromonospora</taxon>
    </lineage>
</organism>
<name>A0A2W2DYL7_9ACTN</name>
<evidence type="ECO:0008006" key="3">
    <source>
        <dbReference type="Google" id="ProtNLM"/>
    </source>
</evidence>
<evidence type="ECO:0000313" key="2">
    <source>
        <dbReference type="Proteomes" id="UP000248749"/>
    </source>
</evidence>
<proteinExistence type="predicted"/>
<comment type="caution">
    <text evidence="1">The sequence shown here is derived from an EMBL/GenBank/DDBJ whole genome shotgun (WGS) entry which is preliminary data.</text>
</comment>
<dbReference type="RefSeq" id="WP_111132618.1">
    <property type="nucleotide sequence ID" value="NZ_POUB01000010.1"/>
</dbReference>
<accession>A0A2W2DYL7</accession>
<reference evidence="1 2" key="1">
    <citation type="submission" date="2018-01" db="EMBL/GenBank/DDBJ databases">
        <title>Draft genome sequence of Salinispora sp. 13K206.</title>
        <authorList>
            <person name="Sahin N."/>
            <person name="Saygin H."/>
            <person name="Ay H."/>
        </authorList>
    </citation>
    <scope>NUCLEOTIDE SEQUENCE [LARGE SCALE GENOMIC DNA]</scope>
    <source>
        <strain evidence="1 2">13K206</strain>
    </source>
</reference>
<dbReference type="OrthoDB" id="5572373at2"/>
<evidence type="ECO:0000313" key="1">
    <source>
        <dbReference type="EMBL" id="PZG02317.1"/>
    </source>
</evidence>
<dbReference type="EMBL" id="POUB01000010">
    <property type="protein sequence ID" value="PZG02317.1"/>
    <property type="molecule type" value="Genomic_DNA"/>
</dbReference>
<dbReference type="AlphaFoldDB" id="A0A2W2DYL7"/>
<dbReference type="Proteomes" id="UP000248749">
    <property type="component" value="Unassembled WGS sequence"/>
</dbReference>
<protein>
    <recommendedName>
        <fullName evidence="3">SMI1/KNR4 family protein</fullName>
    </recommendedName>
</protein>